<protein>
    <submittedName>
        <fullName evidence="2">Uncharacterized protein</fullName>
    </submittedName>
</protein>
<gene>
    <name evidence="2" type="ORF">ACTIVE_7687</name>
</gene>
<dbReference type="Proteomes" id="UP000501240">
    <property type="component" value="Chromosome"/>
</dbReference>
<dbReference type="EMBL" id="CP053892">
    <property type="protein sequence ID" value="QKG26034.1"/>
    <property type="molecule type" value="Genomic_DNA"/>
</dbReference>
<name>A0A7D3W174_ACTVE</name>
<dbReference type="AlphaFoldDB" id="A0A7D3W174"/>
<evidence type="ECO:0000313" key="3">
    <source>
        <dbReference type="Proteomes" id="UP000501240"/>
    </source>
</evidence>
<feature type="region of interest" description="Disordered" evidence="1">
    <location>
        <begin position="1"/>
        <end position="27"/>
    </location>
</feature>
<reference evidence="2 3" key="1">
    <citation type="submission" date="2020-05" db="EMBL/GenBank/DDBJ databases">
        <title>Actinomadura verrucosospora NRRL-B18236 (PFL_A860) Genome sequencing and assembly.</title>
        <authorList>
            <person name="Samborskyy M."/>
        </authorList>
    </citation>
    <scope>NUCLEOTIDE SEQUENCE [LARGE SCALE GENOMIC DNA]</scope>
    <source>
        <strain evidence="2 3">NRRL:B18236</strain>
    </source>
</reference>
<organism evidence="2 3">
    <name type="scientific">Actinomadura verrucosospora</name>
    <dbReference type="NCBI Taxonomy" id="46165"/>
    <lineage>
        <taxon>Bacteria</taxon>
        <taxon>Bacillati</taxon>
        <taxon>Actinomycetota</taxon>
        <taxon>Actinomycetes</taxon>
        <taxon>Streptosporangiales</taxon>
        <taxon>Thermomonosporaceae</taxon>
        <taxon>Actinomadura</taxon>
    </lineage>
</organism>
<evidence type="ECO:0000256" key="1">
    <source>
        <dbReference type="SAM" id="MobiDB-lite"/>
    </source>
</evidence>
<proteinExistence type="predicted"/>
<keyword evidence="3" id="KW-1185">Reference proteome</keyword>
<sequence>MRARKDTGQGQAVADPPSGGEAGSRSR</sequence>
<evidence type="ECO:0000313" key="2">
    <source>
        <dbReference type="EMBL" id="QKG26034.1"/>
    </source>
</evidence>
<accession>A0A7D3W174</accession>